<reference evidence="2" key="1">
    <citation type="journal article" date="2011" name="MBio">
        <title>Novel metabolic attributes of the genus Cyanothece, comprising a group of unicellular nitrogen-fixing Cyanobacteria.</title>
        <authorList>
            <person name="Bandyopadhyay A."/>
            <person name="Elvitigala T."/>
            <person name="Welsh E."/>
            <person name="Stockel J."/>
            <person name="Liberton M."/>
            <person name="Min H."/>
            <person name="Sherman L.A."/>
            <person name="Pakrasi H.B."/>
        </authorList>
    </citation>
    <scope>NUCLEOTIDE SEQUENCE [LARGE SCALE GENOMIC DNA]</scope>
    <source>
        <strain evidence="2">PCC 7424</strain>
    </source>
</reference>
<dbReference type="Proteomes" id="UP000002384">
    <property type="component" value="Chromosome"/>
</dbReference>
<accession>B7KFH9</accession>
<proteinExistence type="predicted"/>
<organism evidence="1 2">
    <name type="scientific">Gloeothece citriformis (strain PCC 7424)</name>
    <name type="common">Cyanothece sp. (strain PCC 7424)</name>
    <dbReference type="NCBI Taxonomy" id="65393"/>
    <lineage>
        <taxon>Bacteria</taxon>
        <taxon>Bacillati</taxon>
        <taxon>Cyanobacteriota</taxon>
        <taxon>Cyanophyceae</taxon>
        <taxon>Oscillatoriophycideae</taxon>
        <taxon>Chroococcales</taxon>
        <taxon>Aphanothecaceae</taxon>
        <taxon>Gloeothece</taxon>
        <taxon>Gloeothece citriformis</taxon>
    </lineage>
</organism>
<protein>
    <submittedName>
        <fullName evidence="1">Uncharacterized protein</fullName>
    </submittedName>
</protein>
<dbReference type="STRING" id="65393.PCC7424_3503"/>
<name>B7KFH9_GLOC7</name>
<dbReference type="KEGG" id="cyc:PCC7424_3503"/>
<dbReference type="AlphaFoldDB" id="B7KFH9"/>
<dbReference type="EMBL" id="CP001291">
    <property type="protein sequence ID" value="ACK71895.1"/>
    <property type="molecule type" value="Genomic_DNA"/>
</dbReference>
<sequence length="260" mass="30147">MPIKQTKLPCNSANRLLTILHKAHSIGQEHPELPIRDVFASAMQIKRTSTAFYAAWAKLFYLIEQLKKEILQIPEPKSGIYTKAIQEVVKNISLSDLSQSWEEVMEFKFTLNNPTWHGFQILELCALDLGNREIEITPDKLNKFQFDIEKLLQEIKTLNLNLTIKFFLEEHLNDLKEKIDYYQFYGSEGLKKSVENSLGALFLKNPEFEPTSESEQKILQQFLKLLKYILDILIPVNLQLPETVLNSLDLRILQHSESSI</sequence>
<evidence type="ECO:0000313" key="2">
    <source>
        <dbReference type="Proteomes" id="UP000002384"/>
    </source>
</evidence>
<dbReference type="RefSeq" id="WP_015955488.1">
    <property type="nucleotide sequence ID" value="NC_011729.1"/>
</dbReference>
<gene>
    <name evidence="1" type="ordered locus">PCC7424_3503</name>
</gene>
<keyword evidence="2" id="KW-1185">Reference proteome</keyword>
<evidence type="ECO:0000313" key="1">
    <source>
        <dbReference type="EMBL" id="ACK71895.1"/>
    </source>
</evidence>
<dbReference type="eggNOG" id="ENOG50317YP">
    <property type="taxonomic scope" value="Bacteria"/>
</dbReference>
<dbReference type="HOGENOM" id="CLU_1080609_0_0_3"/>